<comment type="caution">
    <text evidence="2">The sequence shown here is derived from an EMBL/GenBank/DDBJ whole genome shotgun (WGS) entry which is preliminary data.</text>
</comment>
<reference evidence="2" key="1">
    <citation type="submission" date="2018-04" db="EMBL/GenBank/DDBJ databases">
        <title>Whole genome sequencing of Hypsizygus marmoreus.</title>
        <authorList>
            <person name="Choi I.-G."/>
            <person name="Min B."/>
            <person name="Kim J.-G."/>
            <person name="Kim S."/>
            <person name="Oh Y.-L."/>
            <person name="Kong W.-S."/>
            <person name="Park H."/>
            <person name="Jeong J."/>
            <person name="Song E.-S."/>
        </authorList>
    </citation>
    <scope>NUCLEOTIDE SEQUENCE [LARGE SCALE GENOMIC DNA]</scope>
    <source>
        <strain evidence="2">51987-8</strain>
    </source>
</reference>
<evidence type="ECO:0000313" key="2">
    <source>
        <dbReference type="EMBL" id="RDB25469.1"/>
    </source>
</evidence>
<dbReference type="SUPFAM" id="SSF51556">
    <property type="entry name" value="Metallo-dependent hydrolases"/>
    <property type="match status" value="1"/>
</dbReference>
<dbReference type="EMBL" id="LUEZ02000041">
    <property type="protein sequence ID" value="RDB25469.1"/>
    <property type="molecule type" value="Genomic_DNA"/>
</dbReference>
<dbReference type="PANTHER" id="PTHR43569">
    <property type="entry name" value="AMIDOHYDROLASE"/>
    <property type="match status" value="1"/>
</dbReference>
<keyword evidence="3" id="KW-1185">Reference proteome</keyword>
<protein>
    <recommendedName>
        <fullName evidence="4">Amidohydrolase-related domain-containing protein</fullName>
    </recommendedName>
</protein>
<feature type="compositionally biased region" description="Polar residues" evidence="1">
    <location>
        <begin position="33"/>
        <end position="43"/>
    </location>
</feature>
<dbReference type="OrthoDB" id="2135488at2759"/>
<dbReference type="AlphaFoldDB" id="A0A369JT46"/>
<dbReference type="Gene3D" id="3.20.20.140">
    <property type="entry name" value="Metal-dependent hydrolases"/>
    <property type="match status" value="1"/>
</dbReference>
<dbReference type="STRING" id="39966.A0A369JT46"/>
<accession>A0A369JT46</accession>
<dbReference type="Proteomes" id="UP000076154">
    <property type="component" value="Unassembled WGS sequence"/>
</dbReference>
<dbReference type="InParanoid" id="A0A369JT46"/>
<organism evidence="2 3">
    <name type="scientific">Hypsizygus marmoreus</name>
    <name type="common">White beech mushroom</name>
    <name type="synonym">Agaricus marmoreus</name>
    <dbReference type="NCBI Taxonomy" id="39966"/>
    <lineage>
        <taxon>Eukaryota</taxon>
        <taxon>Fungi</taxon>
        <taxon>Dikarya</taxon>
        <taxon>Basidiomycota</taxon>
        <taxon>Agaricomycotina</taxon>
        <taxon>Agaricomycetes</taxon>
        <taxon>Agaricomycetidae</taxon>
        <taxon>Agaricales</taxon>
        <taxon>Tricholomatineae</taxon>
        <taxon>Lyophyllaceae</taxon>
        <taxon>Hypsizygus</taxon>
    </lineage>
</organism>
<dbReference type="InterPro" id="IPR052350">
    <property type="entry name" value="Metallo-dep_Lactonases"/>
</dbReference>
<sequence>MSTETSIPPTPPSPGVGTRRRGPKPHPRLPLSAFQSPPNSGTLESFPLPPSPSTVHPGVVIDANVIVPNGDLNLTRWKSEAGQILGGRVGGVVLSLPGADLEKVIETLGSGQSSTPILSLAIPFNLEDKEQTTPSYVTSSTVATSLTTVFNRSTPEGVASLRWALEHGWPVDIDIQAPISDAVLESFEDIISKATAGLSKIPPIVLSNVLPPPHDLELPIVKLMNHPTYLAFQSQTAALSLFPDVYVKFLPPSWDAPTPPTPSVETSVVSESTQKKEWKRRIKMYLGPVMEAFGYQRIIFGSSPCPTSEGSSIASDWYEIARESLAELGVEQDSIDAVFYGNAKKVYGSQ</sequence>
<proteinExistence type="predicted"/>
<dbReference type="InterPro" id="IPR032466">
    <property type="entry name" value="Metal_Hydrolase"/>
</dbReference>
<evidence type="ECO:0008006" key="4">
    <source>
        <dbReference type="Google" id="ProtNLM"/>
    </source>
</evidence>
<feature type="compositionally biased region" description="Basic residues" evidence="1">
    <location>
        <begin position="18"/>
        <end position="27"/>
    </location>
</feature>
<name>A0A369JT46_HYPMA</name>
<dbReference type="PANTHER" id="PTHR43569:SF2">
    <property type="entry name" value="AMIDOHYDROLASE-RELATED DOMAIN-CONTAINING PROTEIN"/>
    <property type="match status" value="1"/>
</dbReference>
<evidence type="ECO:0000313" key="3">
    <source>
        <dbReference type="Proteomes" id="UP000076154"/>
    </source>
</evidence>
<gene>
    <name evidence="2" type="ORF">Hypma_007821</name>
</gene>
<feature type="region of interest" description="Disordered" evidence="1">
    <location>
        <begin position="1"/>
        <end position="50"/>
    </location>
</feature>
<evidence type="ECO:0000256" key="1">
    <source>
        <dbReference type="SAM" id="MobiDB-lite"/>
    </source>
</evidence>